<feature type="region of interest" description="Disordered" evidence="1">
    <location>
        <begin position="109"/>
        <end position="128"/>
    </location>
</feature>
<dbReference type="EMBL" id="BGPR01000362">
    <property type="protein sequence ID" value="GBM15646.1"/>
    <property type="molecule type" value="Genomic_DNA"/>
</dbReference>
<sequence>MGRPLVFLEEQEKLLTDRVSILANFFYGITIEDLKHLAFQLVEELKIKHNFNGETKTPNRIFNVAETGTSSVQKPLPILKLEIHSKTTPSQMAGHGGLVARSRLWGLKVPGSKSDSTEDPPCMGPAAR</sequence>
<protein>
    <submittedName>
        <fullName evidence="2">Uncharacterized protein</fullName>
    </submittedName>
</protein>
<evidence type="ECO:0000313" key="3">
    <source>
        <dbReference type="Proteomes" id="UP000499080"/>
    </source>
</evidence>
<keyword evidence="3" id="KW-1185">Reference proteome</keyword>
<comment type="caution">
    <text evidence="2">The sequence shown here is derived from an EMBL/GenBank/DDBJ whole genome shotgun (WGS) entry which is preliminary data.</text>
</comment>
<dbReference type="OrthoDB" id="7477068at2759"/>
<gene>
    <name evidence="2" type="ORF">AVEN_95268_1</name>
</gene>
<evidence type="ECO:0000313" key="2">
    <source>
        <dbReference type="EMBL" id="GBM15646.1"/>
    </source>
</evidence>
<dbReference type="Proteomes" id="UP000499080">
    <property type="component" value="Unassembled WGS sequence"/>
</dbReference>
<evidence type="ECO:0000256" key="1">
    <source>
        <dbReference type="SAM" id="MobiDB-lite"/>
    </source>
</evidence>
<proteinExistence type="predicted"/>
<reference evidence="2 3" key="1">
    <citation type="journal article" date="2019" name="Sci. Rep.">
        <title>Orb-weaving spider Araneus ventricosus genome elucidates the spidroin gene catalogue.</title>
        <authorList>
            <person name="Kono N."/>
            <person name="Nakamura H."/>
            <person name="Ohtoshi R."/>
            <person name="Moran D.A.P."/>
            <person name="Shinohara A."/>
            <person name="Yoshida Y."/>
            <person name="Fujiwara M."/>
            <person name="Mori M."/>
            <person name="Tomita M."/>
            <person name="Arakawa K."/>
        </authorList>
    </citation>
    <scope>NUCLEOTIDE SEQUENCE [LARGE SCALE GENOMIC DNA]</scope>
</reference>
<accession>A0A4Y2DHZ6</accession>
<organism evidence="2 3">
    <name type="scientific">Araneus ventricosus</name>
    <name type="common">Orbweaver spider</name>
    <name type="synonym">Epeira ventricosa</name>
    <dbReference type="NCBI Taxonomy" id="182803"/>
    <lineage>
        <taxon>Eukaryota</taxon>
        <taxon>Metazoa</taxon>
        <taxon>Ecdysozoa</taxon>
        <taxon>Arthropoda</taxon>
        <taxon>Chelicerata</taxon>
        <taxon>Arachnida</taxon>
        <taxon>Araneae</taxon>
        <taxon>Araneomorphae</taxon>
        <taxon>Entelegynae</taxon>
        <taxon>Araneoidea</taxon>
        <taxon>Araneidae</taxon>
        <taxon>Araneus</taxon>
    </lineage>
</organism>
<dbReference type="AlphaFoldDB" id="A0A4Y2DHZ6"/>
<name>A0A4Y2DHZ6_ARAVE</name>